<feature type="transmembrane region" description="Helical" evidence="4">
    <location>
        <begin position="147"/>
        <end position="165"/>
    </location>
</feature>
<evidence type="ECO:0000313" key="7">
    <source>
        <dbReference type="Proteomes" id="UP000308978"/>
    </source>
</evidence>
<evidence type="ECO:0000256" key="4">
    <source>
        <dbReference type="SAM" id="Phobius"/>
    </source>
</evidence>
<name>A0A4S4G2V4_9ACTN</name>
<feature type="domain" description="HTH luxR-type" evidence="5">
    <location>
        <begin position="414"/>
        <end position="479"/>
    </location>
</feature>
<evidence type="ECO:0000313" key="6">
    <source>
        <dbReference type="EMBL" id="THG37899.1"/>
    </source>
</evidence>
<dbReference type="GO" id="GO:0003677">
    <property type="term" value="F:DNA binding"/>
    <property type="evidence" value="ECO:0007669"/>
    <property type="project" value="UniProtKB-KW"/>
</dbReference>
<feature type="transmembrane region" description="Helical" evidence="4">
    <location>
        <begin position="267"/>
        <end position="287"/>
    </location>
</feature>
<keyword evidence="4" id="KW-0812">Transmembrane</keyword>
<feature type="transmembrane region" description="Helical" evidence="4">
    <location>
        <begin position="88"/>
        <end position="106"/>
    </location>
</feature>
<keyword evidence="2" id="KW-0238">DNA-binding</keyword>
<feature type="transmembrane region" description="Helical" evidence="4">
    <location>
        <begin position="171"/>
        <end position="189"/>
    </location>
</feature>
<keyword evidence="3" id="KW-0804">Transcription</keyword>
<feature type="transmembrane region" description="Helical" evidence="4">
    <location>
        <begin position="112"/>
        <end position="135"/>
    </location>
</feature>
<evidence type="ECO:0000256" key="1">
    <source>
        <dbReference type="ARBA" id="ARBA00023015"/>
    </source>
</evidence>
<feature type="transmembrane region" description="Helical" evidence="4">
    <location>
        <begin position="361"/>
        <end position="379"/>
    </location>
</feature>
<dbReference type="PANTHER" id="PTHR44688:SF16">
    <property type="entry name" value="DNA-BINDING TRANSCRIPTIONAL ACTIVATOR DEVR_DOSR"/>
    <property type="match status" value="1"/>
</dbReference>
<feature type="transmembrane region" description="Helical" evidence="4">
    <location>
        <begin position="240"/>
        <end position="258"/>
    </location>
</feature>
<comment type="caution">
    <text evidence="6">The sequence shown here is derived from an EMBL/GenBank/DDBJ whole genome shotgun (WGS) entry which is preliminary data.</text>
</comment>
<dbReference type="Proteomes" id="UP000308978">
    <property type="component" value="Unassembled WGS sequence"/>
</dbReference>
<evidence type="ECO:0000256" key="3">
    <source>
        <dbReference type="ARBA" id="ARBA00023163"/>
    </source>
</evidence>
<dbReference type="InterPro" id="IPR016032">
    <property type="entry name" value="Sig_transdc_resp-reg_C-effctor"/>
</dbReference>
<dbReference type="CDD" id="cd06170">
    <property type="entry name" value="LuxR_C_like"/>
    <property type="match status" value="1"/>
</dbReference>
<organism evidence="6 7">
    <name type="scientific">Adlercreutzia caecimuris</name>
    <dbReference type="NCBI Taxonomy" id="671266"/>
    <lineage>
        <taxon>Bacteria</taxon>
        <taxon>Bacillati</taxon>
        <taxon>Actinomycetota</taxon>
        <taxon>Coriobacteriia</taxon>
        <taxon>Eggerthellales</taxon>
        <taxon>Eggerthellaceae</taxon>
        <taxon>Adlercreutzia</taxon>
    </lineage>
</organism>
<dbReference type="RefSeq" id="WP_136433320.1">
    <property type="nucleotide sequence ID" value="NZ_SSTJ01000003.1"/>
</dbReference>
<feature type="transmembrane region" description="Helical" evidence="4">
    <location>
        <begin position="210"/>
        <end position="228"/>
    </location>
</feature>
<keyword evidence="4" id="KW-1133">Transmembrane helix</keyword>
<proteinExistence type="predicted"/>
<dbReference type="PANTHER" id="PTHR44688">
    <property type="entry name" value="DNA-BINDING TRANSCRIPTIONAL ACTIVATOR DEVR_DOSR"/>
    <property type="match status" value="1"/>
</dbReference>
<dbReference type="PROSITE" id="PS50043">
    <property type="entry name" value="HTH_LUXR_2"/>
    <property type="match status" value="1"/>
</dbReference>
<dbReference type="Pfam" id="PF00196">
    <property type="entry name" value="GerE"/>
    <property type="match status" value="1"/>
</dbReference>
<keyword evidence="4" id="KW-0472">Membrane</keyword>
<feature type="transmembrane region" description="Helical" evidence="4">
    <location>
        <begin position="60"/>
        <end position="76"/>
    </location>
</feature>
<feature type="transmembrane region" description="Helical" evidence="4">
    <location>
        <begin position="20"/>
        <end position="48"/>
    </location>
</feature>
<dbReference type="EMBL" id="SSTJ01000003">
    <property type="protein sequence ID" value="THG37899.1"/>
    <property type="molecule type" value="Genomic_DNA"/>
</dbReference>
<accession>A0A4S4G2V4</accession>
<sequence length="481" mass="52263">MEIERDGEEAGRHNGRRVPWSALCVPVAFLGLGVYRAWIEIVFVGSFVGFPASSVPVRDLFDWTMVATALGCTLLARHIGPFFNKRSVFALCAAALIASTVLMFVSCWHVEAASALGVPSALLGGFGIALAILIWSELYSCLNPLRVALYYSASIAAGALVLYVYRGFMLPWLFAMTALLPAASLLMARRAFASLPAAELPSTSWSRFSVPWKAVLFMAAYAFGYGLLEGGMYQGPFGPHSAPGAVVVALLVYLGVAMRGGRFDFSLIYRVALPLVVVALTIVPLFGYVQGQAANFCMSGAYTAQSIIIMLIMANICYRFGVSAIWLFGIERGVRQVVMWLGRMTADAVESQEVLGAMGDMAVALLALVAVVAATTILLSERDLTSRWGANFLSGGTDSAALARKQELADRCAEIARRYKLSAREEEVLLLLAQHKTVGIIERELVIANGTAKAHVRHIYQKLDIHTRQELFDLLDMEPRD</sequence>
<protein>
    <submittedName>
        <fullName evidence="6">Response regulator transcription factor</fullName>
    </submittedName>
</protein>
<gene>
    <name evidence="6" type="ORF">E5986_03265</name>
</gene>
<dbReference type="InterPro" id="IPR036388">
    <property type="entry name" value="WH-like_DNA-bd_sf"/>
</dbReference>
<evidence type="ECO:0000256" key="2">
    <source>
        <dbReference type="ARBA" id="ARBA00023125"/>
    </source>
</evidence>
<dbReference type="SUPFAM" id="SSF46894">
    <property type="entry name" value="C-terminal effector domain of the bipartite response regulators"/>
    <property type="match status" value="1"/>
</dbReference>
<dbReference type="AlphaFoldDB" id="A0A4S4G2V4"/>
<dbReference type="Gene3D" id="1.10.10.10">
    <property type="entry name" value="Winged helix-like DNA-binding domain superfamily/Winged helix DNA-binding domain"/>
    <property type="match status" value="1"/>
</dbReference>
<dbReference type="InterPro" id="IPR000792">
    <property type="entry name" value="Tscrpt_reg_LuxR_C"/>
</dbReference>
<keyword evidence="1" id="KW-0805">Transcription regulation</keyword>
<dbReference type="GO" id="GO:0006355">
    <property type="term" value="P:regulation of DNA-templated transcription"/>
    <property type="evidence" value="ECO:0007669"/>
    <property type="project" value="InterPro"/>
</dbReference>
<evidence type="ECO:0000259" key="5">
    <source>
        <dbReference type="PROSITE" id="PS50043"/>
    </source>
</evidence>
<reference evidence="6 7" key="1">
    <citation type="submission" date="2019-04" db="EMBL/GenBank/DDBJ databases">
        <title>Microbes associate with the intestines of laboratory mice.</title>
        <authorList>
            <person name="Navarre W."/>
            <person name="Wong E."/>
            <person name="Huang K.C."/>
            <person name="Tropini C."/>
            <person name="Ng K."/>
            <person name="Yu B."/>
        </authorList>
    </citation>
    <scope>NUCLEOTIDE SEQUENCE [LARGE SCALE GENOMIC DNA]</scope>
    <source>
        <strain evidence="6 7">NM80_B27</strain>
    </source>
</reference>
<dbReference type="SMART" id="SM00421">
    <property type="entry name" value="HTH_LUXR"/>
    <property type="match status" value="1"/>
</dbReference>